<dbReference type="Gene3D" id="3.30.160.60">
    <property type="entry name" value="Classic Zinc Finger"/>
    <property type="match status" value="1"/>
</dbReference>
<keyword evidence="3" id="KW-0677">Repeat</keyword>
<feature type="region of interest" description="Disordered" evidence="9">
    <location>
        <begin position="339"/>
        <end position="367"/>
    </location>
</feature>
<feature type="compositionally biased region" description="Polar residues" evidence="9">
    <location>
        <begin position="144"/>
        <end position="153"/>
    </location>
</feature>
<feature type="compositionally biased region" description="Polar residues" evidence="9">
    <location>
        <begin position="208"/>
        <end position="232"/>
    </location>
</feature>
<dbReference type="PANTHER" id="PTHR31832">
    <property type="entry name" value="B-BOX ZINC FINGER PROTEIN 22"/>
    <property type="match status" value="1"/>
</dbReference>
<keyword evidence="8" id="KW-0863">Zinc-finger</keyword>
<comment type="caution">
    <text evidence="11">The sequence shown here is derived from an EMBL/GenBank/DDBJ whole genome shotgun (WGS) entry which is preliminary data.</text>
</comment>
<feature type="compositionally biased region" description="Low complexity" evidence="9">
    <location>
        <begin position="127"/>
        <end position="140"/>
    </location>
</feature>
<dbReference type="GO" id="GO:0005634">
    <property type="term" value="C:nucleus"/>
    <property type="evidence" value="ECO:0007669"/>
    <property type="project" value="UniProtKB-SubCell"/>
</dbReference>
<comment type="subcellular location">
    <subcellularLocation>
        <location evidence="1">Nucleus</location>
    </subcellularLocation>
</comment>
<keyword evidence="6" id="KW-0804">Transcription</keyword>
<feature type="domain" description="B box-type" evidence="10">
    <location>
        <begin position="50"/>
        <end position="97"/>
    </location>
</feature>
<evidence type="ECO:0000256" key="6">
    <source>
        <dbReference type="ARBA" id="ARBA00023163"/>
    </source>
</evidence>
<sequence>MGQCGVCEAAQGTVYCFADESLMCAKCDEMVHGANKLAAKHDRVELGKAAEPVQCDICQDRPAVLFCSEDRALICRRCDIMIHTANEFTQQHHRFLIAGSTVGLHPIHGGEAGGQDASAAADKGAKRSSASTSKASTAFAMPSQRETAGVSTRASASAAPSGFAATSAAGIDQASSGRMPPASGRAAPRSMSSGALVDLPTGAHGGQPNDTWISGRNADLSGQASQEQLSNEQLAAAQGQAGSFGALPGFPSGSLNDFFAQQPSSSVDQTLAYELLGLPTMSQGFSAKDIDAAYLFQDIGDIDDDLSSLLVPDLDFTGINDIYPAAVKKPAPVQTGGFTIGMNNSPSSATSQDGVVPDINAPKRRRV</sequence>
<keyword evidence="12" id="KW-1185">Reference proteome</keyword>
<feature type="region of interest" description="Disordered" evidence="9">
    <location>
        <begin position="107"/>
        <end position="154"/>
    </location>
</feature>
<dbReference type="GO" id="GO:0009640">
    <property type="term" value="P:photomorphogenesis"/>
    <property type="evidence" value="ECO:0007669"/>
    <property type="project" value="TreeGrafter"/>
</dbReference>
<evidence type="ECO:0000259" key="10">
    <source>
        <dbReference type="PROSITE" id="PS50119"/>
    </source>
</evidence>
<dbReference type="GO" id="GO:0008270">
    <property type="term" value="F:zinc ion binding"/>
    <property type="evidence" value="ECO:0007669"/>
    <property type="project" value="UniProtKB-KW"/>
</dbReference>
<evidence type="ECO:0000313" key="12">
    <source>
        <dbReference type="Proteomes" id="UP001314263"/>
    </source>
</evidence>
<name>A0AAV1IDF6_9CHLO</name>
<keyword evidence="2" id="KW-0479">Metal-binding</keyword>
<dbReference type="PROSITE" id="PS50119">
    <property type="entry name" value="ZF_BBOX"/>
    <property type="match status" value="2"/>
</dbReference>
<evidence type="ECO:0000256" key="9">
    <source>
        <dbReference type="SAM" id="MobiDB-lite"/>
    </source>
</evidence>
<dbReference type="GO" id="GO:0006355">
    <property type="term" value="P:regulation of DNA-templated transcription"/>
    <property type="evidence" value="ECO:0007669"/>
    <property type="project" value="TreeGrafter"/>
</dbReference>
<evidence type="ECO:0000256" key="1">
    <source>
        <dbReference type="ARBA" id="ARBA00004123"/>
    </source>
</evidence>
<dbReference type="InterPro" id="IPR000315">
    <property type="entry name" value="Znf_B-box"/>
</dbReference>
<evidence type="ECO:0000256" key="4">
    <source>
        <dbReference type="ARBA" id="ARBA00022833"/>
    </source>
</evidence>
<dbReference type="SMART" id="SM00336">
    <property type="entry name" value="BBOX"/>
    <property type="match status" value="2"/>
</dbReference>
<organism evidence="11 12">
    <name type="scientific">Coccomyxa viridis</name>
    <dbReference type="NCBI Taxonomy" id="1274662"/>
    <lineage>
        <taxon>Eukaryota</taxon>
        <taxon>Viridiplantae</taxon>
        <taxon>Chlorophyta</taxon>
        <taxon>core chlorophytes</taxon>
        <taxon>Trebouxiophyceae</taxon>
        <taxon>Trebouxiophyceae incertae sedis</taxon>
        <taxon>Coccomyxaceae</taxon>
        <taxon>Coccomyxa</taxon>
    </lineage>
</organism>
<evidence type="ECO:0000256" key="2">
    <source>
        <dbReference type="ARBA" id="ARBA00022723"/>
    </source>
</evidence>
<dbReference type="PANTHER" id="PTHR31832:SF63">
    <property type="entry name" value="B-BOX ZINC FINGER PROTEIN 23"/>
    <property type="match status" value="1"/>
</dbReference>
<protein>
    <recommendedName>
        <fullName evidence="10">B box-type domain-containing protein</fullName>
    </recommendedName>
</protein>
<dbReference type="AlphaFoldDB" id="A0AAV1IDF6"/>
<evidence type="ECO:0000256" key="5">
    <source>
        <dbReference type="ARBA" id="ARBA00023015"/>
    </source>
</evidence>
<dbReference type="EMBL" id="CAUYUE010000012">
    <property type="protein sequence ID" value="CAK0785416.1"/>
    <property type="molecule type" value="Genomic_DNA"/>
</dbReference>
<evidence type="ECO:0000256" key="7">
    <source>
        <dbReference type="ARBA" id="ARBA00023242"/>
    </source>
</evidence>
<keyword evidence="4" id="KW-0862">Zinc</keyword>
<feature type="region of interest" description="Disordered" evidence="9">
    <location>
        <begin position="169"/>
        <end position="237"/>
    </location>
</feature>
<keyword evidence="7" id="KW-0539">Nucleus</keyword>
<keyword evidence="5" id="KW-0805">Transcription regulation</keyword>
<reference evidence="11 12" key="1">
    <citation type="submission" date="2023-10" db="EMBL/GenBank/DDBJ databases">
        <authorList>
            <person name="Maclean D."/>
            <person name="Macfadyen A."/>
        </authorList>
    </citation>
    <scope>NUCLEOTIDE SEQUENCE [LARGE SCALE GENOMIC DNA]</scope>
</reference>
<gene>
    <name evidence="11" type="ORF">CVIRNUC_008625</name>
</gene>
<accession>A0AAV1IDF6</accession>
<evidence type="ECO:0000256" key="8">
    <source>
        <dbReference type="PROSITE-ProRule" id="PRU00024"/>
    </source>
</evidence>
<dbReference type="Pfam" id="PF00643">
    <property type="entry name" value="zf-B_box"/>
    <property type="match status" value="1"/>
</dbReference>
<dbReference type="InterPro" id="IPR051979">
    <property type="entry name" value="B-box_zinc_finger"/>
</dbReference>
<dbReference type="InterPro" id="IPR049808">
    <property type="entry name" value="CONSTANS-like_Bbox1"/>
</dbReference>
<feature type="domain" description="B box-type" evidence="10">
    <location>
        <begin position="1"/>
        <end position="46"/>
    </location>
</feature>
<dbReference type="Proteomes" id="UP001314263">
    <property type="component" value="Unassembled WGS sequence"/>
</dbReference>
<evidence type="ECO:0000313" key="11">
    <source>
        <dbReference type="EMBL" id="CAK0785416.1"/>
    </source>
</evidence>
<dbReference type="CDD" id="cd19821">
    <property type="entry name" value="Bbox1_BBX-like"/>
    <property type="match status" value="2"/>
</dbReference>
<feature type="compositionally biased region" description="Polar residues" evidence="9">
    <location>
        <begin position="341"/>
        <end position="353"/>
    </location>
</feature>
<evidence type="ECO:0000256" key="3">
    <source>
        <dbReference type="ARBA" id="ARBA00022737"/>
    </source>
</evidence>
<proteinExistence type="predicted"/>